<evidence type="ECO:0000313" key="1">
    <source>
        <dbReference type="EMBL" id="WNR45416.1"/>
    </source>
</evidence>
<organism evidence="1 2">
    <name type="scientific">Paenibacillus roseopurpureus</name>
    <dbReference type="NCBI Taxonomy" id="2918901"/>
    <lineage>
        <taxon>Bacteria</taxon>
        <taxon>Bacillati</taxon>
        <taxon>Bacillota</taxon>
        <taxon>Bacilli</taxon>
        <taxon>Bacillales</taxon>
        <taxon>Paenibacillaceae</taxon>
        <taxon>Paenibacillus</taxon>
    </lineage>
</organism>
<dbReference type="KEGG" id="proo:MJB10_04580"/>
<proteinExistence type="predicted"/>
<dbReference type="EMBL" id="CP130319">
    <property type="protein sequence ID" value="WNR45416.1"/>
    <property type="molecule type" value="Genomic_DNA"/>
</dbReference>
<reference evidence="1" key="1">
    <citation type="submission" date="2022-02" db="EMBL/GenBank/DDBJ databases">
        <title>Paenibacillus sp. MBLB1832 Whole Genome Shotgun Sequencing.</title>
        <authorList>
            <person name="Hwang C.Y."/>
            <person name="Cho E.-S."/>
            <person name="Seo M.-J."/>
        </authorList>
    </citation>
    <scope>NUCLEOTIDE SEQUENCE</scope>
    <source>
        <strain evidence="1">MBLB1832</strain>
    </source>
</reference>
<name>A0AA96LRV5_9BACL</name>
<evidence type="ECO:0000313" key="2">
    <source>
        <dbReference type="Proteomes" id="UP001304650"/>
    </source>
</evidence>
<keyword evidence="2" id="KW-1185">Reference proteome</keyword>
<dbReference type="RefSeq" id="WP_314802145.1">
    <property type="nucleotide sequence ID" value="NZ_CP130319.1"/>
</dbReference>
<protein>
    <submittedName>
        <fullName evidence="1">Uncharacterized protein</fullName>
    </submittedName>
</protein>
<sequence>MLRIDKQTGLLTIENEKMGFTLELGEHLALHEVKHHAIPAREALSAAQRELFVMEVEGGHSLPASGWQVGQVDMVSDLTEEMISVELRTELAQNQLCAKVIFLHHMEERSIRFLLQFAAEWDEWGPREVYMRMPFLAELQLADGEDNHYFFPSNPQSKRDGSSIMQMHVEFTMPLGIFHPNQQHGFSLAFPNLNENWFIWVQNRNMDMKPWTKLEELQQHRFLLRPDQVLADVMEIKFTAIDQGWTEFFSTWRQEARQPINFEEYKRPELQWYRDTFLQHFTYLYSKEIYNFETNEMEVDRFLAEGEEFGGYDSVLLWHQYPRLGVDRRNQWQFFEDFPGGMAGLKELVAQFHSRGVNVFLPFKPWDIGFDESPKQSTFSIVEVVRETDIDGVFLDTMDSVPDGFREAINEVKPSFVFCSEVRPKKRNQIKLITGSWNQFKNRESMPEVDAFRYVMTEHFSPIISRWHVGVRKDLLIKRAVFNGTGILIWQDVFGSWLPYNAAQKAQIKKWKQLWTVHKANYQGSKPLPLYPTLQAGLHCNMFPSDDGASVIYTLYNDTDEAIAGELVVHSYPDLQEISELWQEQPVQLDKETGRVSGEVKPKELVVIRVGKSTPV</sequence>
<dbReference type="Proteomes" id="UP001304650">
    <property type="component" value="Chromosome"/>
</dbReference>
<accession>A0AA96LRV5</accession>
<dbReference type="Gene3D" id="3.20.20.80">
    <property type="entry name" value="Glycosidases"/>
    <property type="match status" value="1"/>
</dbReference>
<dbReference type="AlphaFoldDB" id="A0AA96LRV5"/>
<gene>
    <name evidence="1" type="ORF">MJB10_04580</name>
</gene>